<sequence length="58" mass="6480">MPVSPQRSHSALLSFPLPPVLLQEIPSSVTFPFPNSHLSNPFMRPNSQTLTYPITHQP</sequence>
<reference evidence="2" key="1">
    <citation type="submission" date="2022-10" db="EMBL/GenBank/DDBJ databases">
        <title>Puccinia triticina Genome sequencing and assembly.</title>
        <authorList>
            <person name="Li C."/>
        </authorList>
    </citation>
    <scope>NUCLEOTIDE SEQUENCE</scope>
    <source>
        <strain evidence="2">Pt15</strain>
    </source>
</reference>
<feature type="region of interest" description="Disordered" evidence="1">
    <location>
        <begin position="38"/>
        <end position="58"/>
    </location>
</feature>
<keyword evidence="3" id="KW-1185">Reference proteome</keyword>
<evidence type="ECO:0000313" key="2">
    <source>
        <dbReference type="EMBL" id="WAQ81460.1"/>
    </source>
</evidence>
<protein>
    <submittedName>
        <fullName evidence="2">Uncharacterized protein</fullName>
    </submittedName>
</protein>
<proteinExistence type="predicted"/>
<feature type="compositionally biased region" description="Polar residues" evidence="1">
    <location>
        <begin position="45"/>
        <end position="58"/>
    </location>
</feature>
<dbReference type="GeneID" id="77806762"/>
<organism evidence="2 3">
    <name type="scientific">Puccinia triticina</name>
    <dbReference type="NCBI Taxonomy" id="208348"/>
    <lineage>
        <taxon>Eukaryota</taxon>
        <taxon>Fungi</taxon>
        <taxon>Dikarya</taxon>
        <taxon>Basidiomycota</taxon>
        <taxon>Pucciniomycotina</taxon>
        <taxon>Pucciniomycetes</taxon>
        <taxon>Pucciniales</taxon>
        <taxon>Pucciniaceae</taxon>
        <taxon>Puccinia</taxon>
    </lineage>
</organism>
<dbReference type="EMBL" id="CP110421">
    <property type="protein sequence ID" value="WAQ81460.1"/>
    <property type="molecule type" value="Genomic_DNA"/>
</dbReference>
<name>A0ABY7C8G1_9BASI</name>
<evidence type="ECO:0000313" key="3">
    <source>
        <dbReference type="Proteomes" id="UP001164743"/>
    </source>
</evidence>
<evidence type="ECO:0000256" key="1">
    <source>
        <dbReference type="SAM" id="MobiDB-lite"/>
    </source>
</evidence>
<gene>
    <name evidence="2" type="ORF">PtA15_1A801</name>
</gene>
<dbReference type="Proteomes" id="UP001164743">
    <property type="component" value="Chromosome 1A"/>
</dbReference>
<dbReference type="RefSeq" id="XP_053017015.1">
    <property type="nucleotide sequence ID" value="XM_053165867.1"/>
</dbReference>
<accession>A0ABY7C8G1</accession>